<dbReference type="AlphaFoldDB" id="A0A1X2I990"/>
<dbReference type="PROSITE" id="PS50086">
    <property type="entry name" value="TBC_RABGAP"/>
    <property type="match status" value="1"/>
</dbReference>
<dbReference type="OrthoDB" id="10264062at2759"/>
<dbReference type="FunFam" id="1.10.472.80:FF:000005">
    <property type="entry name" value="TBC1 domain family member 15"/>
    <property type="match status" value="1"/>
</dbReference>
<name>A0A1X2I990_9FUNG</name>
<evidence type="ECO:0000256" key="1">
    <source>
        <dbReference type="ARBA" id="ARBA00022468"/>
    </source>
</evidence>
<evidence type="ECO:0000256" key="3">
    <source>
        <dbReference type="ARBA" id="ARBA00082648"/>
    </source>
</evidence>
<accession>A0A1X2I990</accession>
<evidence type="ECO:0000313" key="7">
    <source>
        <dbReference type="Proteomes" id="UP000193560"/>
    </source>
</evidence>
<gene>
    <name evidence="6" type="ORF">BCR42DRAFT_420203</name>
</gene>
<feature type="compositionally biased region" description="Pro residues" evidence="4">
    <location>
        <begin position="37"/>
        <end position="46"/>
    </location>
</feature>
<feature type="compositionally biased region" description="Low complexity" evidence="4">
    <location>
        <begin position="283"/>
        <end position="295"/>
    </location>
</feature>
<feature type="compositionally biased region" description="Polar residues" evidence="4">
    <location>
        <begin position="272"/>
        <end position="282"/>
    </location>
</feature>
<dbReference type="Proteomes" id="UP000193560">
    <property type="component" value="Unassembled WGS sequence"/>
</dbReference>
<dbReference type="Gene3D" id="1.10.472.80">
    <property type="entry name" value="Ypt/Rab-GAP domain of gyp1p, domain 3"/>
    <property type="match status" value="1"/>
</dbReference>
<dbReference type="Pfam" id="PF00566">
    <property type="entry name" value="RabGAP-TBC"/>
    <property type="match status" value="1"/>
</dbReference>
<keyword evidence="1" id="KW-0343">GTPase activation</keyword>
<evidence type="ECO:0000256" key="4">
    <source>
        <dbReference type="SAM" id="MobiDB-lite"/>
    </source>
</evidence>
<dbReference type="PANTHER" id="PTHR22957">
    <property type="entry name" value="TBC1 DOMAIN FAMILY MEMBER GTPASE-ACTIVATING PROTEIN"/>
    <property type="match status" value="1"/>
</dbReference>
<feature type="compositionally biased region" description="Polar residues" evidence="4">
    <location>
        <begin position="11"/>
        <end position="20"/>
    </location>
</feature>
<proteinExistence type="predicted"/>
<dbReference type="GO" id="GO:0005737">
    <property type="term" value="C:cytoplasm"/>
    <property type="evidence" value="ECO:0007669"/>
    <property type="project" value="UniProtKB-ARBA"/>
</dbReference>
<evidence type="ECO:0000313" key="6">
    <source>
        <dbReference type="EMBL" id="ORZ12213.1"/>
    </source>
</evidence>
<dbReference type="InterPro" id="IPR035969">
    <property type="entry name" value="Rab-GAP_TBC_sf"/>
</dbReference>
<feature type="compositionally biased region" description="Low complexity" evidence="4">
    <location>
        <begin position="56"/>
        <end position="91"/>
    </location>
</feature>
<evidence type="ECO:0000259" key="5">
    <source>
        <dbReference type="PROSITE" id="PS50086"/>
    </source>
</evidence>
<dbReference type="PANTHER" id="PTHR22957:SF502">
    <property type="entry name" value="SMALL G PROTEIN SIGNALING MODULATOR 2-RELATED"/>
    <property type="match status" value="1"/>
</dbReference>
<organism evidence="6 7">
    <name type="scientific">Absidia repens</name>
    <dbReference type="NCBI Taxonomy" id="90262"/>
    <lineage>
        <taxon>Eukaryota</taxon>
        <taxon>Fungi</taxon>
        <taxon>Fungi incertae sedis</taxon>
        <taxon>Mucoromycota</taxon>
        <taxon>Mucoromycotina</taxon>
        <taxon>Mucoromycetes</taxon>
        <taxon>Mucorales</taxon>
        <taxon>Cunninghamellaceae</taxon>
        <taxon>Absidia</taxon>
    </lineage>
</organism>
<dbReference type="Gene3D" id="1.10.8.270">
    <property type="entry name" value="putative rabgap domain of human tbc1 domain family member 14 like domains"/>
    <property type="match status" value="1"/>
</dbReference>
<feature type="compositionally biased region" description="Pro residues" evidence="4">
    <location>
        <begin position="1"/>
        <end position="10"/>
    </location>
</feature>
<comment type="caution">
    <text evidence="6">The sequence shown here is derived from an EMBL/GenBank/DDBJ whole genome shotgun (WGS) entry which is preliminary data.</text>
</comment>
<feature type="domain" description="Rab-GAP TBC" evidence="5">
    <location>
        <begin position="441"/>
        <end position="661"/>
    </location>
</feature>
<evidence type="ECO:0000256" key="2">
    <source>
        <dbReference type="ARBA" id="ARBA00072091"/>
    </source>
</evidence>
<dbReference type="EMBL" id="MCGE01000019">
    <property type="protein sequence ID" value="ORZ12213.1"/>
    <property type="molecule type" value="Genomic_DNA"/>
</dbReference>
<dbReference type="STRING" id="90262.A0A1X2I990"/>
<dbReference type="GO" id="GO:0005096">
    <property type="term" value="F:GTPase activator activity"/>
    <property type="evidence" value="ECO:0007669"/>
    <property type="project" value="UniProtKB-KW"/>
</dbReference>
<reference evidence="6 7" key="1">
    <citation type="submission" date="2016-07" db="EMBL/GenBank/DDBJ databases">
        <title>Pervasive Adenine N6-methylation of Active Genes in Fungi.</title>
        <authorList>
            <consortium name="DOE Joint Genome Institute"/>
            <person name="Mondo S.J."/>
            <person name="Dannebaum R.O."/>
            <person name="Kuo R.C."/>
            <person name="Labutti K."/>
            <person name="Haridas S."/>
            <person name="Kuo A."/>
            <person name="Salamov A."/>
            <person name="Ahrendt S.R."/>
            <person name="Lipzen A."/>
            <person name="Sullivan W."/>
            <person name="Andreopoulos W.B."/>
            <person name="Clum A."/>
            <person name="Lindquist E."/>
            <person name="Daum C."/>
            <person name="Ramamoorthy G.K."/>
            <person name="Gryganskyi A."/>
            <person name="Culley D."/>
            <person name="Magnuson J.K."/>
            <person name="James T.Y."/>
            <person name="O'Malley M.A."/>
            <person name="Stajich J.E."/>
            <person name="Spatafora J.W."/>
            <person name="Visel A."/>
            <person name="Grigoriev I.V."/>
        </authorList>
    </citation>
    <scope>NUCLEOTIDE SEQUENCE [LARGE SCALE GENOMIC DNA]</scope>
    <source>
        <strain evidence="6 7">NRRL 1336</strain>
    </source>
</reference>
<sequence length="770" mass="88893">MPPILPPRPPSTQDSSTTSIYPAMPPSLPSVPVISSTPPPPLPPNPYTFTIQQPFEPSESTTQSSPLQQQQQQRQNLSHPSFSRSSTLLSRPPRPQPQEVQLIYTKSAFYLREQGQAPKHGYFTIISNNLGEDNALLYLAWIPQHLVDPIDMNKFMTLDNVLASDHGFPTIYLNMGYGETTVIALANIHSLYVRPPTSDVQGSIVITTTEGDVLRPLWYQPTNPFDSSWPGYNIIDILNAFVDLEKASDDEYVYIFLPSLTAELRQARTTRYPPSSSQAVNHSPSSPTISSLSVSETDPLSDTFREARWHILERFSRITRASRDAAANIVDHPVTQPILPLLPLSVQALSRNGTVQETMKDYNVASYYLTQWAADASLDPLSEDERYADGLLSDMPEMQQPLPNHTRRETVSPEEWIDFFNQDGVLHVTRSYVHKLIFQGGLHADIRIEAWKFLLGIYPWESSFDEREAIRRSKAEEYFDIKAKWFNDMETRNTKQFMDEKHRIDKDVHRTDRNIDFFAGEDLPNPDPQMVVGTNENLEIMKDILVTYNFHNTTLGYVQGMSDLCAPMFVGMGDEAMAFWGFVNFMDRVQSNFFTDQSGMHSQLKKLDALIRFMDPPLYKHLEETETTNLFFCFRWLLVWFKREFDWEDVIRLWEVLWTDHLGPQFLLFVALAVLHQHRQTILTELGQFDELLKYINELTGNIELNKTLEVAEVLYYQFERRMKAMDRKQLQLQQKLQQRSVWNNQQERNEIQAALKKLTIDPQLRELLV</sequence>
<protein>
    <recommendedName>
        <fullName evidence="2">GTPase-activating protein GYP7</fullName>
    </recommendedName>
    <alternativeName>
        <fullName evidence="3">GAP for YPT7</fullName>
    </alternativeName>
</protein>
<dbReference type="SUPFAM" id="SSF47923">
    <property type="entry name" value="Ypt/Rab-GAP domain of gyp1p"/>
    <property type="match status" value="2"/>
</dbReference>
<dbReference type="InterPro" id="IPR000195">
    <property type="entry name" value="Rab-GAP-TBC_dom"/>
</dbReference>
<feature type="region of interest" description="Disordered" evidence="4">
    <location>
        <begin position="1"/>
        <end position="97"/>
    </location>
</feature>
<feature type="region of interest" description="Disordered" evidence="4">
    <location>
        <begin position="272"/>
        <end position="296"/>
    </location>
</feature>
<keyword evidence="7" id="KW-1185">Reference proteome</keyword>
<dbReference type="SMART" id="SM00164">
    <property type="entry name" value="TBC"/>
    <property type="match status" value="1"/>
</dbReference>